<reference evidence="5" key="1">
    <citation type="submission" date="2019-01" db="EMBL/GenBank/DDBJ databases">
        <title>Cytophagaceae bacterium strain CAR-16.</title>
        <authorList>
            <person name="Chen W.-M."/>
        </authorList>
    </citation>
    <scope>NUCLEOTIDE SEQUENCE [LARGE SCALE GENOMIC DNA]</scope>
    <source>
        <strain evidence="5">WWJ-16</strain>
    </source>
</reference>
<keyword evidence="1" id="KW-1133">Transmembrane helix</keyword>
<feature type="transmembrane region" description="Helical" evidence="1">
    <location>
        <begin position="133"/>
        <end position="166"/>
    </location>
</feature>
<dbReference type="Pfam" id="PF19830">
    <property type="entry name" value="DUF6311"/>
    <property type="match status" value="1"/>
</dbReference>
<feature type="domain" description="DUF6311" evidence="2">
    <location>
        <begin position="16"/>
        <end position="417"/>
    </location>
</feature>
<evidence type="ECO:0000313" key="4">
    <source>
        <dbReference type="EMBL" id="RXR24349.1"/>
    </source>
</evidence>
<dbReference type="RefSeq" id="WP_129460326.1">
    <property type="nucleotide sequence ID" value="NZ_SBKN01000001.1"/>
</dbReference>
<dbReference type="OrthoDB" id="1814621at2"/>
<protein>
    <recommendedName>
        <fullName evidence="6">Glycosyltransferase RgtA/B/C/D-like domain-containing protein</fullName>
    </recommendedName>
</protein>
<dbReference type="InterPro" id="IPR046278">
    <property type="entry name" value="DUF6311"/>
</dbReference>
<sequence>MNLNSKIVTTLFLTFVSILLFALVFGIKALNPTEIAWLMDVHHDWGTHYLGWAFYRGDEWSFPLGTIHSYNYPVGTNVGFTDSIPLLAIPFKLFASLLPEEFQYFGIWLLACFYLNGYFTIKILDNYKIDRKYSFFIAVLMICSPILIFRSLHPALCAHWLLLASIYYYGKKSTPSNVFQINRNQIIILVLSGFINPYLTAMVIGFNVILPLKQVFIDKSIPLKKGIIFPIAAFLLLIISWIFIGLINFNQSANLASVDDYNNYSLNLNALYNGRGFSAFFPDLPIYNPMQYEGFAYLGMGVMVLIGLGLFTLFFFKMSIRNVLKTYSFLLILGFGMVLFALTNKVSYGNKIIFDFTISGYYELLYQTFRASGRFVWPMYYVVIISFSILFIKSRFNTTFKMVLLGIIVCIQLYDIKTLITYRNLKFGSYDTPLNDELWGNIFKSFDGTIVYPPFNYNYSQTYPMDYQDLCYLSLKERKPISNAYVARTDVAKTESFKMNLEGQLSSGTIEDKQLFITTKPNIVAFGQLLHDKKVRIKKIDGFYIVYGTSQDNALKNVINFSEQDNKFQDSLYQLYQKTIKDELVQLNEKLTDNGQVKFNLDSYNVSNSMIQVRGWAMENEAKDTQKDSVFMVLSNAKTNYLFYVKKEDRGDLVTAFHNEKLIGSGFNGSINYNKVPKGNFQLGVLIKKPSQTKYYVKTDKTIQN</sequence>
<comment type="caution">
    <text evidence="4">The sequence shown here is derived from an EMBL/GenBank/DDBJ whole genome shotgun (WGS) entry which is preliminary data.</text>
</comment>
<feature type="transmembrane region" description="Helical" evidence="1">
    <location>
        <begin position="295"/>
        <end position="316"/>
    </location>
</feature>
<feature type="transmembrane region" description="Helical" evidence="1">
    <location>
        <begin position="186"/>
        <end position="206"/>
    </location>
</feature>
<dbReference type="InterPro" id="IPR058671">
    <property type="entry name" value="DUF6311_C"/>
</dbReference>
<accession>A0A4Q1KCV0</accession>
<feature type="transmembrane region" description="Helical" evidence="1">
    <location>
        <begin position="375"/>
        <end position="392"/>
    </location>
</feature>
<keyword evidence="1" id="KW-0812">Transmembrane</keyword>
<dbReference type="AlphaFoldDB" id="A0A4Q1KCV0"/>
<feature type="transmembrane region" description="Helical" evidence="1">
    <location>
        <begin position="102"/>
        <end position="121"/>
    </location>
</feature>
<feature type="domain" description="DUF6311" evidence="3">
    <location>
        <begin position="439"/>
        <end position="546"/>
    </location>
</feature>
<gene>
    <name evidence="4" type="ORF">EQG61_02585</name>
</gene>
<feature type="transmembrane region" description="Helical" evidence="1">
    <location>
        <begin position="323"/>
        <end position="342"/>
    </location>
</feature>
<proteinExistence type="predicted"/>
<dbReference type="EMBL" id="SBKN01000001">
    <property type="protein sequence ID" value="RXR24349.1"/>
    <property type="molecule type" value="Genomic_DNA"/>
</dbReference>
<evidence type="ECO:0000256" key="1">
    <source>
        <dbReference type="SAM" id="Phobius"/>
    </source>
</evidence>
<feature type="transmembrane region" description="Helical" evidence="1">
    <location>
        <begin position="227"/>
        <end position="249"/>
    </location>
</feature>
<name>A0A4Q1KCV0_9FLAO</name>
<keyword evidence="1" id="KW-0472">Membrane</keyword>
<evidence type="ECO:0000259" key="2">
    <source>
        <dbReference type="Pfam" id="PF19830"/>
    </source>
</evidence>
<dbReference type="Pfam" id="PF25853">
    <property type="entry name" value="DUF6311_C"/>
    <property type="match status" value="1"/>
</dbReference>
<organism evidence="4 5">
    <name type="scientific">Flavobacterium stagni</name>
    <dbReference type="NCBI Taxonomy" id="2506421"/>
    <lineage>
        <taxon>Bacteria</taxon>
        <taxon>Pseudomonadati</taxon>
        <taxon>Bacteroidota</taxon>
        <taxon>Flavobacteriia</taxon>
        <taxon>Flavobacteriales</taxon>
        <taxon>Flavobacteriaceae</taxon>
        <taxon>Flavobacterium</taxon>
    </lineage>
</organism>
<dbReference type="Proteomes" id="UP000289857">
    <property type="component" value="Unassembled WGS sequence"/>
</dbReference>
<feature type="transmembrane region" description="Helical" evidence="1">
    <location>
        <begin position="399"/>
        <end position="416"/>
    </location>
</feature>
<keyword evidence="5" id="KW-1185">Reference proteome</keyword>
<evidence type="ECO:0000259" key="3">
    <source>
        <dbReference type="Pfam" id="PF25853"/>
    </source>
</evidence>
<evidence type="ECO:0000313" key="5">
    <source>
        <dbReference type="Proteomes" id="UP000289857"/>
    </source>
</evidence>
<evidence type="ECO:0008006" key="6">
    <source>
        <dbReference type="Google" id="ProtNLM"/>
    </source>
</evidence>